<protein>
    <submittedName>
        <fullName evidence="1">Uncharacterized protein</fullName>
    </submittedName>
</protein>
<evidence type="ECO:0000313" key="1">
    <source>
        <dbReference type="EMBL" id="CUR61063.1"/>
    </source>
</evidence>
<dbReference type="EMBL" id="CZKB01000017">
    <property type="protein sequence ID" value="CUR61063.1"/>
    <property type="molecule type" value="Genomic_DNA"/>
</dbReference>
<reference evidence="1" key="1">
    <citation type="submission" date="2015-08" db="EMBL/GenBank/DDBJ databases">
        <authorList>
            <person name="Babu N.S."/>
            <person name="Beckwith C.J."/>
            <person name="Beseler K.G."/>
            <person name="Brison A."/>
            <person name="Carone J.V."/>
            <person name="Caskin T.P."/>
            <person name="Diamond M."/>
            <person name="Durham M.E."/>
            <person name="Foxe J.M."/>
            <person name="Go M."/>
            <person name="Henderson B.A."/>
            <person name="Jones I.B."/>
            <person name="McGettigan J.A."/>
            <person name="Micheletti S.J."/>
            <person name="Nasrallah M.E."/>
            <person name="Ortiz D."/>
            <person name="Piller C.R."/>
            <person name="Privatt S.R."/>
            <person name="Schneider S.L."/>
            <person name="Sharp S."/>
            <person name="Smith T.C."/>
            <person name="Stanton J.D."/>
            <person name="Ullery H.E."/>
            <person name="Wilson R.J."/>
            <person name="Serrano M.G."/>
            <person name="Buck G."/>
            <person name="Lee V."/>
            <person name="Wang Y."/>
            <person name="Carvalho R."/>
            <person name="Voegtly L."/>
            <person name="Shi R."/>
            <person name="Duckworth R."/>
            <person name="Johnson A."/>
            <person name="Loviza R."/>
            <person name="Walstead R."/>
            <person name="Shah Z."/>
            <person name="Kiflezghi M."/>
            <person name="Wade K."/>
            <person name="Ball S.L."/>
            <person name="Bradley K.W."/>
            <person name="Asai D.J."/>
            <person name="Bowman C.A."/>
            <person name="Russell D.A."/>
            <person name="Pope W.H."/>
            <person name="Jacobs-Sera D."/>
            <person name="Hendrix R.W."/>
            <person name="Hatfull G.F."/>
        </authorList>
    </citation>
    <scope>NUCLEOTIDE SEQUENCE</scope>
</reference>
<gene>
    <name evidence="1" type="ORF">NOCA1240166</name>
</gene>
<dbReference type="AlphaFoldDB" id="A0A2P2CGG6"/>
<name>A0A2P2CGG6_9ZZZZ</name>
<organism evidence="1">
    <name type="scientific">metagenome</name>
    <dbReference type="NCBI Taxonomy" id="256318"/>
    <lineage>
        <taxon>unclassified sequences</taxon>
        <taxon>metagenomes</taxon>
    </lineage>
</organism>
<accession>A0A2P2CGG6</accession>
<proteinExistence type="predicted"/>
<sequence length="137" mass="14470">MLPLEDRELLNQTMVGLNIDPDTISSLMSSFDKAATGVESDPVAPVESALFGDSYTGGYRLGTNAEMAHKAVAEELTKVAAGLRGMGTSVEEFSKDMERTTEQTAATMNLIEASTQCVAAPTFSPSNTCTLPTGNED</sequence>